<dbReference type="AlphaFoldDB" id="A0A1F6DKG1"/>
<feature type="transmembrane region" description="Helical" evidence="1">
    <location>
        <begin position="53"/>
        <end position="72"/>
    </location>
</feature>
<sequence>MIIITVISILGIAGVTWLINRILPFTVCPICAGGFLTWVWLLAAYYAGYDIPLLIPAILMGGSVVGVTYQIEKTFSRASEGMRMLWKVLFIPAGFIAAYAVLEQLWTVLLAAIVFLLAMSLAPLFLGSTPGLREGMAGDIEKKMRDCC</sequence>
<dbReference type="Proteomes" id="UP000178532">
    <property type="component" value="Unassembled WGS sequence"/>
</dbReference>
<gene>
    <name evidence="2" type="ORF">A3C19_00865</name>
</gene>
<name>A0A1F6DKG1_9BACT</name>
<keyword evidence="1" id="KW-0812">Transmembrane</keyword>
<accession>A0A1F6DKG1</accession>
<feature type="transmembrane region" description="Helical" evidence="1">
    <location>
        <begin position="84"/>
        <end position="102"/>
    </location>
</feature>
<keyword evidence="1" id="KW-0472">Membrane</keyword>
<protein>
    <submittedName>
        <fullName evidence="2">Uncharacterized protein</fullName>
    </submittedName>
</protein>
<dbReference type="STRING" id="1798495.A3C19_00865"/>
<evidence type="ECO:0000256" key="1">
    <source>
        <dbReference type="SAM" id="Phobius"/>
    </source>
</evidence>
<evidence type="ECO:0000313" key="2">
    <source>
        <dbReference type="EMBL" id="OGG61790.1"/>
    </source>
</evidence>
<organism evidence="2 3">
    <name type="scientific">Candidatus Kaiserbacteria bacterium RIFCSPHIGHO2_02_FULL_54_22</name>
    <dbReference type="NCBI Taxonomy" id="1798495"/>
    <lineage>
        <taxon>Bacteria</taxon>
        <taxon>Candidatus Kaiseribacteriota</taxon>
    </lineage>
</organism>
<keyword evidence="1" id="KW-1133">Transmembrane helix</keyword>
<dbReference type="EMBL" id="MFLI01000017">
    <property type="protein sequence ID" value="OGG61790.1"/>
    <property type="molecule type" value="Genomic_DNA"/>
</dbReference>
<proteinExistence type="predicted"/>
<reference evidence="2 3" key="1">
    <citation type="journal article" date="2016" name="Nat. Commun.">
        <title>Thousands of microbial genomes shed light on interconnected biogeochemical processes in an aquifer system.</title>
        <authorList>
            <person name="Anantharaman K."/>
            <person name="Brown C.T."/>
            <person name="Hug L.A."/>
            <person name="Sharon I."/>
            <person name="Castelle C.J."/>
            <person name="Probst A.J."/>
            <person name="Thomas B.C."/>
            <person name="Singh A."/>
            <person name="Wilkins M.J."/>
            <person name="Karaoz U."/>
            <person name="Brodie E.L."/>
            <person name="Williams K.H."/>
            <person name="Hubbard S.S."/>
            <person name="Banfield J.F."/>
        </authorList>
    </citation>
    <scope>NUCLEOTIDE SEQUENCE [LARGE SCALE GENOMIC DNA]</scope>
</reference>
<comment type="caution">
    <text evidence="2">The sequence shown here is derived from an EMBL/GenBank/DDBJ whole genome shotgun (WGS) entry which is preliminary data.</text>
</comment>
<feature type="transmembrane region" description="Helical" evidence="1">
    <location>
        <begin position="108"/>
        <end position="126"/>
    </location>
</feature>
<evidence type="ECO:0000313" key="3">
    <source>
        <dbReference type="Proteomes" id="UP000178532"/>
    </source>
</evidence>